<dbReference type="EMBL" id="FWXY01000011">
    <property type="protein sequence ID" value="SMC80963.1"/>
    <property type="molecule type" value="Genomic_DNA"/>
</dbReference>
<evidence type="ECO:0000313" key="2">
    <source>
        <dbReference type="Proteomes" id="UP000192418"/>
    </source>
</evidence>
<dbReference type="AlphaFoldDB" id="A0A1W2C738"/>
<dbReference type="STRING" id="1121400.SAMN02746065_11116"/>
<sequence>MFGEAEFVGNIANKNIDEASGMAISHRRNNLLWVLNDSGNDAVIYALSNKGEERGKVALTGVKNIDWEDMASFKWKNTPYLLIADTGDNKGKRKNRTLYIIEEPVVTPNGIFPKTARVRWQIKFQYEDGPRDCEAVTVDISSEQCLVLSKRDNPPQLYTLPLFPPPGQGIVTAKKIARVSTIPQPDADDMIQPYGQNRSQPTALEITQDGEYLIILTYKHAYLYSKKNHRTWMSCLADNPDIIHLPPVGFGLLLQREAMCLSLDERWLYITSEKLPAPLYRLEMMLEPSSPSG</sequence>
<name>A0A1W2C738_9BACT</name>
<keyword evidence="2" id="KW-1185">Reference proteome</keyword>
<proteinExistence type="predicted"/>
<accession>A0A1W2C738</accession>
<dbReference type="Proteomes" id="UP000192418">
    <property type="component" value="Unassembled WGS sequence"/>
</dbReference>
<gene>
    <name evidence="1" type="ORF">SAMN02746065_11116</name>
</gene>
<protein>
    <recommendedName>
        <fullName evidence="3">Esterase-like activity of phytase</fullName>
    </recommendedName>
</protein>
<dbReference type="RefSeq" id="WP_084069421.1">
    <property type="nucleotide sequence ID" value="NZ_FWXY01000011.1"/>
</dbReference>
<evidence type="ECO:0000313" key="1">
    <source>
        <dbReference type="EMBL" id="SMC80963.1"/>
    </source>
</evidence>
<evidence type="ECO:0008006" key="3">
    <source>
        <dbReference type="Google" id="ProtNLM"/>
    </source>
</evidence>
<dbReference type="SUPFAM" id="SSF75011">
    <property type="entry name" value="3-carboxy-cis,cis-mucoante lactonizing enzyme"/>
    <property type="match status" value="1"/>
</dbReference>
<reference evidence="1 2" key="1">
    <citation type="submission" date="2017-04" db="EMBL/GenBank/DDBJ databases">
        <authorList>
            <person name="Afonso C.L."/>
            <person name="Miller P.J."/>
            <person name="Scott M.A."/>
            <person name="Spackman E."/>
            <person name="Goraichik I."/>
            <person name="Dimitrov K.M."/>
            <person name="Suarez D.L."/>
            <person name="Swayne D.E."/>
        </authorList>
    </citation>
    <scope>NUCLEOTIDE SEQUENCE [LARGE SCALE GENOMIC DNA]</scope>
    <source>
        <strain evidence="1 2">DSM 3385</strain>
    </source>
</reference>
<organism evidence="1 2">
    <name type="scientific">Desulfocicer vacuolatum DSM 3385</name>
    <dbReference type="NCBI Taxonomy" id="1121400"/>
    <lineage>
        <taxon>Bacteria</taxon>
        <taxon>Pseudomonadati</taxon>
        <taxon>Thermodesulfobacteriota</taxon>
        <taxon>Desulfobacteria</taxon>
        <taxon>Desulfobacterales</taxon>
        <taxon>Desulfobacteraceae</taxon>
        <taxon>Desulfocicer</taxon>
    </lineage>
</organism>